<accession>A0A919QAT3</accession>
<dbReference type="Proteomes" id="UP000640052">
    <property type="component" value="Unassembled WGS sequence"/>
</dbReference>
<evidence type="ECO:0000313" key="2">
    <source>
        <dbReference type="Proteomes" id="UP000640052"/>
    </source>
</evidence>
<proteinExistence type="predicted"/>
<name>A0A919QAT3_9ACTN</name>
<protein>
    <recommendedName>
        <fullName evidence="3">LTD domain-containing protein</fullName>
    </recommendedName>
</protein>
<dbReference type="EMBL" id="BOOA01000032">
    <property type="protein sequence ID" value="GIH25724.1"/>
    <property type="molecule type" value="Genomic_DNA"/>
</dbReference>
<sequence>MPLRSYGVLAARPLDRRREGSTDTPHYQIHLRDDAGVDYRASVNVQSQQAPSELLYLADENFTHPVTALLPAPGSGWTKLLSRPGEASLDYIRGNLFDPALMRPLPPDLPGGDNDLADKLEHYVQRAMNDPASGMYVLGERWGPEATTRDKIFGFLPGNGVHDVHMNQGNSARFRRDDGVWQDGGLLIHLPGENRWIAIFLAFQSQAWHTDDTTGHAIGGAPSRPEPGDLPLRIVGAVVNPPGPAPEPETVTLLNASPDPITLDGWHLADQAKRTLPLAGQIAPGETLRQPVAAGLQLGNKGGAVTLLDPAGLKVHGVSYTKDQADREGWTVTF</sequence>
<dbReference type="Pfam" id="PF10042">
    <property type="entry name" value="DUF2278"/>
    <property type="match status" value="1"/>
</dbReference>
<organism evidence="1 2">
    <name type="scientific">Acrocarpospora phusangensis</name>
    <dbReference type="NCBI Taxonomy" id="1070424"/>
    <lineage>
        <taxon>Bacteria</taxon>
        <taxon>Bacillati</taxon>
        <taxon>Actinomycetota</taxon>
        <taxon>Actinomycetes</taxon>
        <taxon>Streptosporangiales</taxon>
        <taxon>Streptosporangiaceae</taxon>
        <taxon>Acrocarpospora</taxon>
    </lineage>
</organism>
<dbReference type="InterPro" id="IPR019268">
    <property type="entry name" value="DUF2278"/>
</dbReference>
<gene>
    <name evidence="1" type="ORF">Aph01nite_40340</name>
</gene>
<dbReference type="AlphaFoldDB" id="A0A919QAT3"/>
<comment type="caution">
    <text evidence="1">The sequence shown here is derived from an EMBL/GenBank/DDBJ whole genome shotgun (WGS) entry which is preliminary data.</text>
</comment>
<dbReference type="RefSeq" id="WP_204042429.1">
    <property type="nucleotide sequence ID" value="NZ_BOOA01000032.1"/>
</dbReference>
<reference evidence="1" key="1">
    <citation type="submission" date="2021-01" db="EMBL/GenBank/DDBJ databases">
        <title>Whole genome shotgun sequence of Acrocarpospora phusangensis NBRC 108782.</title>
        <authorList>
            <person name="Komaki H."/>
            <person name="Tamura T."/>
        </authorList>
    </citation>
    <scope>NUCLEOTIDE SEQUENCE</scope>
    <source>
        <strain evidence="1">NBRC 108782</strain>
    </source>
</reference>
<evidence type="ECO:0000313" key="1">
    <source>
        <dbReference type="EMBL" id="GIH25724.1"/>
    </source>
</evidence>
<evidence type="ECO:0008006" key="3">
    <source>
        <dbReference type="Google" id="ProtNLM"/>
    </source>
</evidence>
<keyword evidence="2" id="KW-1185">Reference proteome</keyword>